<protein>
    <recommendedName>
        <fullName evidence="10">Rab3-GAP regulatory subunit N-terminal domain-containing protein</fullName>
    </recommendedName>
</protein>
<evidence type="ECO:0008006" key="10">
    <source>
        <dbReference type="Google" id="ProtNLM"/>
    </source>
</evidence>
<keyword evidence="9" id="KW-1185">Reference proteome</keyword>
<feature type="domain" description="Rab3GAP regulatory subunit C-terminal" evidence="7">
    <location>
        <begin position="910"/>
        <end position="1092"/>
    </location>
</feature>
<evidence type="ECO:0000256" key="5">
    <source>
        <dbReference type="SAM" id="MobiDB-lite"/>
    </source>
</evidence>
<evidence type="ECO:0000256" key="3">
    <source>
        <dbReference type="ARBA" id="ARBA00022468"/>
    </source>
</evidence>
<dbReference type="Pfam" id="PF14656">
    <property type="entry name" value="RAB3GAP2_C"/>
    <property type="match status" value="2"/>
</dbReference>
<dbReference type="InterPro" id="IPR011047">
    <property type="entry name" value="Quinoprotein_ADH-like_sf"/>
</dbReference>
<keyword evidence="3" id="KW-0343">GTPase activation</keyword>
<dbReference type="OrthoDB" id="2019917at2759"/>
<gene>
    <name evidence="8" type="ORF">CRM22_004952</name>
</gene>
<dbReference type="InterPro" id="IPR026059">
    <property type="entry name" value="Rab3GAP2"/>
</dbReference>
<dbReference type="PANTHER" id="PTHR12472">
    <property type="entry name" value="RAB3-GAP REGULATORY DOMAIN"/>
    <property type="match status" value="1"/>
</dbReference>
<feature type="region of interest" description="Disordered" evidence="5">
    <location>
        <begin position="1154"/>
        <end position="1189"/>
    </location>
</feature>
<organism evidence="8 9">
    <name type="scientific">Opisthorchis felineus</name>
    <dbReference type="NCBI Taxonomy" id="147828"/>
    <lineage>
        <taxon>Eukaryota</taxon>
        <taxon>Metazoa</taxon>
        <taxon>Spiralia</taxon>
        <taxon>Lophotrochozoa</taxon>
        <taxon>Platyhelminthes</taxon>
        <taxon>Trematoda</taxon>
        <taxon>Digenea</taxon>
        <taxon>Opisthorchiida</taxon>
        <taxon>Opisthorchiata</taxon>
        <taxon>Opisthorchiidae</taxon>
        <taxon>Opisthorchis</taxon>
    </lineage>
</organism>
<reference evidence="8 9" key="1">
    <citation type="journal article" date="2019" name="BMC Genomics">
        <title>New insights from Opisthorchis felineus genome: update on genomics of the epidemiologically important liver flukes.</title>
        <authorList>
            <person name="Ershov N.I."/>
            <person name="Mordvinov V.A."/>
            <person name="Prokhortchouk E.B."/>
            <person name="Pakharukova M.Y."/>
            <person name="Gunbin K.V."/>
            <person name="Ustyantsev K."/>
            <person name="Genaev M.A."/>
            <person name="Blinov A.G."/>
            <person name="Mazur A."/>
            <person name="Boulygina E."/>
            <person name="Tsygankova S."/>
            <person name="Khrameeva E."/>
            <person name="Chekanov N."/>
            <person name="Fan G."/>
            <person name="Xiao A."/>
            <person name="Zhang H."/>
            <person name="Xu X."/>
            <person name="Yang H."/>
            <person name="Solovyev V."/>
            <person name="Lee S.M."/>
            <person name="Liu X."/>
            <person name="Afonnikov D.A."/>
            <person name="Skryabin K.G."/>
        </authorList>
    </citation>
    <scope>NUCLEOTIDE SEQUENCE [LARGE SCALE GENOMIC DNA]</scope>
    <source>
        <strain evidence="8">AK-0245</strain>
        <tissue evidence="8">Whole organism</tissue>
    </source>
</reference>
<comment type="similarity">
    <text evidence="2">Belongs to the Rab3-GAP regulatory subunit family.</text>
</comment>
<dbReference type="GO" id="GO:0005096">
    <property type="term" value="F:GTPase activator activity"/>
    <property type="evidence" value="ECO:0007669"/>
    <property type="project" value="UniProtKB-KW"/>
</dbReference>
<feature type="compositionally biased region" description="Basic and acidic residues" evidence="5">
    <location>
        <begin position="1162"/>
        <end position="1172"/>
    </location>
</feature>
<comment type="subcellular location">
    <subcellularLocation>
        <location evidence="1">Cytoplasm</location>
    </subcellularLocation>
</comment>
<dbReference type="Proteomes" id="UP000308267">
    <property type="component" value="Unassembled WGS sequence"/>
</dbReference>
<proteinExistence type="inferred from homology"/>
<accession>A0A4S2LTL5</accession>
<name>A0A4S2LTL5_OPIFE</name>
<dbReference type="InterPro" id="IPR029257">
    <property type="entry name" value="RAB3GAP2_C"/>
</dbReference>
<sequence>MSVTPSLIVSGKEHLAELIHATQLSISLRSNTLIFGVDDVLYLFQVSKLQSYHLSQQVQSVDIGGGIRSLFVTTLPRPNSAYPQDIDICLVGTDDGRVLFLHLCGECLLELDPNSGPVKSIFLRTQSDIPELSILCGSAIFTLNMEDLRLVLTRSLQALSIPDLPIPTKDQISENTLFLRFRKLLIPHGEAHEQLVCSASRLPDFFSFIVGRTITQPTQLADASWHTLSVQTLWTVTGRKPFISFNISQEAPTASITSLLYAEAKRVILGSSSAGKRDTFVVRFTNPSGEPVTPISSCPLADGTPLTLHHGLADQRRHVLHGAMAISSDQQWIALTDSLGRVLLVDLNKRRVVRMWKGYRDAELAFVDALERTSDPGIDSVARKPISHPRTTRCLFIHAPHRRILEVWRLTHGPRLATWDVEEPVRLIQVQPQWLGPAAPHSLQTGPQAFMVDVKGVLYTLSVSPELCLAGTDAEAVMGYHEYQTMQECYTCMERIHTDGPGSVFSELIKLFGNFKTCSWFEKSVLHTIHHLSHHPHQLAEFLNDCVELTSSPHSSLVRSHDKLPEVARLRAVLMRLCSMTNFFLKFHALNRECLVQLVGNLEHASPSLAWTDELENIADLLNWDPEDAERCLKLYTFASSILKQKTHLQLSRTMDLHSFIDSFNYHTDSPIDGLHSTDDLTSVNINVRVQLRSEDSPVRLAKIGSLIFGPYSLGCQSFQLLKQDLDTDVLPPELLLYSLTNFLLYWELWRDMPLLIARMHRVYTHLLGRFCHPASVVHRTPSGMTNSGEVTFDSDFKRLIAQIYSYCSDSTHISSAYLISLIIRSLVYTLWQASEEGSDLLLSLWSISRENNEVLMCIKTEPFVNSVESTPATGTDFHTGDSEELEQRVTLGSPGPSPPSVHLSQTVLSKLVDQWHDACAQLDDLFSLGLLVQLPATNHLSARKTESLQLSGFPITLGRVLKRGRACLTELFASWLVRWQVDADKLAALYHTLCTLPSNAEEGSQPVGAELALVDSGNLTPALFQLVYKHLPFTLELHTVIASISWMYYQMWLNEPENSRHLYQSIEFLSRLNSAGALISQGLATLMWQGRLRFWYGKCVNALRGTNQLPSKDHELKNISILLMKFMTVYGNACGKAEVVPVFSVEREWNTDTTEVPEDAQLWRDDNRDMSADPFGPARNPRDQDSTSSLGRTLIAEIAVNQPVPDIRSIASWEQAVIVVSAMNVFGRPLRPKRRQQLRLEPDMHTTQQYYEPENFFVPQDSSPITLSFNPNWISASLDQEVDVALDNRRRFFLSWLTEQAVSSYKTSMNSLASTRLSPCLSSNVVAGDWTSSPLELYKLFTSALVTLARRWGYSKDMALSQHVLALFESNLDDQAELYLSQLQNPANLSTRLLLIVGQRVAWQCFGHSVTTSDQLRWRACVPFELESWLRGLLPEATSMYSEETFCDPSLSPADSVTHLAHLIDLVLQHLPAHASQSSMAEALRDAIYAMID</sequence>
<dbReference type="Pfam" id="PF14655">
    <property type="entry name" value="RAB3GAP2_N"/>
    <property type="match status" value="1"/>
</dbReference>
<dbReference type="EMBL" id="SJOL01006425">
    <property type="protein sequence ID" value="TGZ67170.1"/>
    <property type="molecule type" value="Genomic_DNA"/>
</dbReference>
<evidence type="ECO:0000256" key="2">
    <source>
        <dbReference type="ARBA" id="ARBA00008153"/>
    </source>
</evidence>
<evidence type="ECO:0000313" key="9">
    <source>
        <dbReference type="Proteomes" id="UP000308267"/>
    </source>
</evidence>
<feature type="domain" description="Rab3GAP regulatory subunit C-terminal" evidence="7">
    <location>
        <begin position="1281"/>
        <end position="1441"/>
    </location>
</feature>
<dbReference type="GO" id="GO:0005737">
    <property type="term" value="C:cytoplasm"/>
    <property type="evidence" value="ECO:0007669"/>
    <property type="project" value="UniProtKB-SubCell"/>
</dbReference>
<keyword evidence="4" id="KW-0963">Cytoplasm</keyword>
<evidence type="ECO:0000256" key="4">
    <source>
        <dbReference type="ARBA" id="ARBA00022490"/>
    </source>
</evidence>
<evidence type="ECO:0000256" key="1">
    <source>
        <dbReference type="ARBA" id="ARBA00004496"/>
    </source>
</evidence>
<comment type="caution">
    <text evidence="8">The sequence shown here is derived from an EMBL/GenBank/DDBJ whole genome shotgun (WGS) entry which is preliminary data.</text>
</comment>
<evidence type="ECO:0000259" key="6">
    <source>
        <dbReference type="Pfam" id="PF14655"/>
    </source>
</evidence>
<evidence type="ECO:0000313" key="8">
    <source>
        <dbReference type="EMBL" id="TGZ67170.1"/>
    </source>
</evidence>
<dbReference type="SUPFAM" id="SSF50998">
    <property type="entry name" value="Quinoprotein alcohol dehydrogenase-like"/>
    <property type="match status" value="1"/>
</dbReference>
<feature type="domain" description="Rab3-GAP regulatory subunit N-terminal" evidence="6">
    <location>
        <begin position="20"/>
        <end position="428"/>
    </location>
</feature>
<evidence type="ECO:0000259" key="7">
    <source>
        <dbReference type="Pfam" id="PF14656"/>
    </source>
</evidence>
<dbReference type="PANTHER" id="PTHR12472:SF0">
    <property type="entry name" value="RAB3 GTPASE-ACTIVATING PROTEIN NON-CATALYTIC SUBUNIT"/>
    <property type="match status" value="1"/>
</dbReference>
<dbReference type="InterPro" id="IPR032839">
    <property type="entry name" value="RAB3GAP_N"/>
</dbReference>
<dbReference type="STRING" id="147828.A0A4S2LTL5"/>